<organism evidence="1 2">
    <name type="scientific">Parapedobacter composti</name>
    <dbReference type="NCBI Taxonomy" id="623281"/>
    <lineage>
        <taxon>Bacteria</taxon>
        <taxon>Pseudomonadati</taxon>
        <taxon>Bacteroidota</taxon>
        <taxon>Sphingobacteriia</taxon>
        <taxon>Sphingobacteriales</taxon>
        <taxon>Sphingobacteriaceae</taxon>
        <taxon>Parapedobacter</taxon>
    </lineage>
</organism>
<keyword evidence="1" id="KW-0449">Lipoprotein</keyword>
<name>A0A1I1IFY2_9SPHI</name>
<evidence type="ECO:0000313" key="2">
    <source>
        <dbReference type="Proteomes" id="UP000199577"/>
    </source>
</evidence>
<protein>
    <submittedName>
        <fullName evidence="1">Gliding motility-associated lipoprotein GldH</fullName>
    </submittedName>
</protein>
<keyword evidence="2" id="KW-1185">Reference proteome</keyword>
<dbReference type="Proteomes" id="UP000199577">
    <property type="component" value="Unassembled WGS sequence"/>
</dbReference>
<gene>
    <name evidence="1" type="ORF">SAMN05421747_10932</name>
</gene>
<proteinExistence type="predicted"/>
<dbReference type="AlphaFoldDB" id="A0A1I1IFY2"/>
<dbReference type="NCBIfam" id="TIGR03511">
    <property type="entry name" value="GldH_lipo"/>
    <property type="match status" value="1"/>
</dbReference>
<dbReference type="EMBL" id="FOLL01000009">
    <property type="protein sequence ID" value="SFC34891.1"/>
    <property type="molecule type" value="Genomic_DNA"/>
</dbReference>
<evidence type="ECO:0000313" key="1">
    <source>
        <dbReference type="EMBL" id="SFC34891.1"/>
    </source>
</evidence>
<dbReference type="Pfam" id="PF14109">
    <property type="entry name" value="GldH_lipo"/>
    <property type="match status" value="1"/>
</dbReference>
<dbReference type="OrthoDB" id="982482at2"/>
<dbReference type="STRING" id="623281.SAMN05421747_10932"/>
<dbReference type="InterPro" id="IPR020018">
    <property type="entry name" value="Motility-assoc_lipoprot_GldH"/>
</dbReference>
<dbReference type="PROSITE" id="PS51257">
    <property type="entry name" value="PROKAR_LIPOPROTEIN"/>
    <property type="match status" value="1"/>
</dbReference>
<sequence length="154" mass="17659">MYRFSAAFLGAIFLTVSCTDSALLDQYLAIPGNAWDYHEKPEIVARITDTVQPYHIYLNFRHTPDYKYANVYVLLHQTLPDGRDTTERIELPLALSDGRWLGKGGGSVYTHQVLIKEGVRFPDTGTYVFTLEQHMRENPLREVTHVGMRIEPTE</sequence>
<dbReference type="RefSeq" id="WP_090973610.1">
    <property type="nucleotide sequence ID" value="NZ_FOLL01000009.1"/>
</dbReference>
<accession>A0A1I1IFY2</accession>
<reference evidence="1 2" key="1">
    <citation type="submission" date="2016-10" db="EMBL/GenBank/DDBJ databases">
        <authorList>
            <person name="de Groot N.N."/>
        </authorList>
    </citation>
    <scope>NUCLEOTIDE SEQUENCE [LARGE SCALE GENOMIC DNA]</scope>
    <source>
        <strain evidence="1 2">DSM 22900</strain>
    </source>
</reference>